<dbReference type="Proteomes" id="UP000005239">
    <property type="component" value="Unassembled WGS sequence"/>
</dbReference>
<dbReference type="EnsemblMetazoa" id="PPA34414.1">
    <property type="protein sequence ID" value="PPA34414.1"/>
    <property type="gene ID" value="WBGene00272783"/>
</dbReference>
<accession>A0A8R1UKC6</accession>
<organism evidence="2 3">
    <name type="scientific">Pristionchus pacificus</name>
    <name type="common">Parasitic nematode worm</name>
    <dbReference type="NCBI Taxonomy" id="54126"/>
    <lineage>
        <taxon>Eukaryota</taxon>
        <taxon>Metazoa</taxon>
        <taxon>Ecdysozoa</taxon>
        <taxon>Nematoda</taxon>
        <taxon>Chromadorea</taxon>
        <taxon>Rhabditida</taxon>
        <taxon>Rhabditina</taxon>
        <taxon>Diplogasteromorpha</taxon>
        <taxon>Diplogasteroidea</taxon>
        <taxon>Neodiplogasteridae</taxon>
        <taxon>Pristionchus</taxon>
    </lineage>
</organism>
<evidence type="ECO:0000313" key="2">
    <source>
        <dbReference type="EnsemblMetazoa" id="PPA34414.1"/>
    </source>
</evidence>
<dbReference type="AlphaFoldDB" id="A0A2A6BID6"/>
<feature type="compositionally biased region" description="Basic and acidic residues" evidence="1">
    <location>
        <begin position="1"/>
        <end position="10"/>
    </location>
</feature>
<accession>A0A2A6BID6</accession>
<evidence type="ECO:0000313" key="3">
    <source>
        <dbReference type="Proteomes" id="UP000005239"/>
    </source>
</evidence>
<feature type="region of interest" description="Disordered" evidence="1">
    <location>
        <begin position="1"/>
        <end position="67"/>
    </location>
</feature>
<name>A0A2A6BID6_PRIPA</name>
<evidence type="ECO:0000256" key="1">
    <source>
        <dbReference type="SAM" id="MobiDB-lite"/>
    </source>
</evidence>
<keyword evidence="3" id="KW-1185">Reference proteome</keyword>
<reference evidence="2" key="2">
    <citation type="submission" date="2022-06" db="UniProtKB">
        <authorList>
            <consortium name="EnsemblMetazoa"/>
        </authorList>
    </citation>
    <scope>IDENTIFICATION</scope>
    <source>
        <strain evidence="2">PS312</strain>
    </source>
</reference>
<reference evidence="3" key="1">
    <citation type="journal article" date="2008" name="Nat. Genet.">
        <title>The Pristionchus pacificus genome provides a unique perspective on nematode lifestyle and parasitism.</title>
        <authorList>
            <person name="Dieterich C."/>
            <person name="Clifton S.W."/>
            <person name="Schuster L.N."/>
            <person name="Chinwalla A."/>
            <person name="Delehaunty K."/>
            <person name="Dinkelacker I."/>
            <person name="Fulton L."/>
            <person name="Fulton R."/>
            <person name="Godfrey J."/>
            <person name="Minx P."/>
            <person name="Mitreva M."/>
            <person name="Roeseler W."/>
            <person name="Tian H."/>
            <person name="Witte H."/>
            <person name="Yang S.P."/>
            <person name="Wilson R.K."/>
            <person name="Sommer R.J."/>
        </authorList>
    </citation>
    <scope>NUCLEOTIDE SEQUENCE [LARGE SCALE GENOMIC DNA]</scope>
    <source>
        <strain evidence="3">PS312</strain>
    </source>
</reference>
<proteinExistence type="predicted"/>
<feature type="compositionally biased region" description="Acidic residues" evidence="1">
    <location>
        <begin position="46"/>
        <end position="56"/>
    </location>
</feature>
<gene>
    <name evidence="2" type="primary">WBGene00272783</name>
</gene>
<protein>
    <submittedName>
        <fullName evidence="2">Uncharacterized protein</fullName>
    </submittedName>
</protein>
<sequence>MAGFDWHDNDTTEDQANNEAESANEMAEENSDLEGSGEHASLSKEEIEDGSGEEPMNELTTIIPEKM</sequence>